<comment type="function">
    <text evidence="10">Catalyzes the reversible interconversion of serine and glycine with tetrahydrofolate (THF) serving as the one-carbon carrier. This reaction serves as the major source of one-carbon groups required for the biosynthesis of purines, thymidylate, methionine, and other important biomolecules. Also exhibits THF-independent aldolase activity toward beta-hydroxyamino acids, producing glycine and aldehydes, via a retro-aldol mechanism. Thus, is able to catalyze the cleavage of L-allo-threonine.</text>
</comment>
<reference evidence="14" key="2">
    <citation type="submission" date="2021-04" db="EMBL/GenBank/DDBJ databases">
        <authorList>
            <person name="Gilroy R."/>
        </authorList>
    </citation>
    <scope>NUCLEOTIDE SEQUENCE</scope>
    <source>
        <strain evidence="14">1282</strain>
    </source>
</reference>
<accession>A0A9D2C1K0</accession>
<feature type="binding site" evidence="11">
    <location>
        <begin position="129"/>
        <end position="131"/>
    </location>
    <ligand>
        <name>(6S)-5,6,7,8-tetrahydrofolate</name>
        <dbReference type="ChEBI" id="CHEBI:57453"/>
    </ligand>
</feature>
<feature type="modified residue" description="N6-(pyridoxal phosphate)lysine" evidence="11 12">
    <location>
        <position position="234"/>
    </location>
</feature>
<keyword evidence="9 11" id="KW-0663">Pyridoxal phosphate</keyword>
<dbReference type="InterPro" id="IPR015424">
    <property type="entry name" value="PyrdxlP-dep_Trfase"/>
</dbReference>
<evidence type="ECO:0000313" key="15">
    <source>
        <dbReference type="Proteomes" id="UP000823915"/>
    </source>
</evidence>
<dbReference type="Proteomes" id="UP000823915">
    <property type="component" value="Unassembled WGS sequence"/>
</dbReference>
<evidence type="ECO:0000259" key="13">
    <source>
        <dbReference type="Pfam" id="PF00464"/>
    </source>
</evidence>
<comment type="cofactor">
    <cofactor evidence="1 11 12">
        <name>pyridoxal 5'-phosphate</name>
        <dbReference type="ChEBI" id="CHEBI:597326"/>
    </cofactor>
</comment>
<dbReference type="NCBIfam" id="NF000586">
    <property type="entry name" value="PRK00011.1"/>
    <property type="match status" value="1"/>
</dbReference>
<dbReference type="GO" id="GO:0005829">
    <property type="term" value="C:cytosol"/>
    <property type="evidence" value="ECO:0007669"/>
    <property type="project" value="TreeGrafter"/>
</dbReference>
<evidence type="ECO:0000313" key="14">
    <source>
        <dbReference type="EMBL" id="HIY26547.1"/>
    </source>
</evidence>
<name>A0A9D2C1K0_9FIRM</name>
<dbReference type="InterPro" id="IPR015421">
    <property type="entry name" value="PyrdxlP-dep_Trfase_major"/>
</dbReference>
<comment type="pathway">
    <text evidence="11">One-carbon metabolism; tetrahydrofolate interconversion.</text>
</comment>
<evidence type="ECO:0000256" key="7">
    <source>
        <dbReference type="ARBA" id="ARBA00022605"/>
    </source>
</evidence>
<protein>
    <recommendedName>
        <fullName evidence="11">Serine hydroxymethyltransferase</fullName>
        <shortName evidence="11">SHMT</shortName>
        <shortName evidence="11">Serine methylase</shortName>
        <ecNumber evidence="11">2.1.2.1</ecNumber>
    </recommendedName>
</protein>
<dbReference type="InterPro" id="IPR019798">
    <property type="entry name" value="Ser_HO-MeTrfase_PLP_BS"/>
</dbReference>
<dbReference type="AlphaFoldDB" id="A0A9D2C1K0"/>
<feature type="site" description="Plays an important role in substrate specificity" evidence="11">
    <location>
        <position position="233"/>
    </location>
</feature>
<dbReference type="GO" id="GO:0030170">
    <property type="term" value="F:pyridoxal phosphate binding"/>
    <property type="evidence" value="ECO:0007669"/>
    <property type="project" value="UniProtKB-UniRule"/>
</dbReference>
<dbReference type="PANTHER" id="PTHR11680">
    <property type="entry name" value="SERINE HYDROXYMETHYLTRANSFERASE"/>
    <property type="match status" value="1"/>
</dbReference>
<dbReference type="Pfam" id="PF00464">
    <property type="entry name" value="SHMT"/>
    <property type="match status" value="1"/>
</dbReference>
<comment type="similarity">
    <text evidence="3 11">Belongs to the SHMT family.</text>
</comment>
<evidence type="ECO:0000256" key="8">
    <source>
        <dbReference type="ARBA" id="ARBA00022679"/>
    </source>
</evidence>
<sequence>MFNDLMDTIGFASGKDPEVGQAMEKEFGRQQRNLELIASENIVSPAVMAAMGSVLTNKYAEGYPGKRYYGGCQCVDVVEDIARKRACQLFGAEHANVQPHSGAQANLAVYFALLQPGDTVLGMNLAEGGHLTHGSPVNMSGALYNFVAYGVDEQTGRIDYDKLMAQALEVRPKLIVAGASAYPRAIDFQKFREIADACGALLMVDMAHIAGLVAAGVHQNPVPYAHVVTTTTHKTLRGPRGGMILCKEEFAKAIDKAIFPGTQGGPLMHVIAAKAVCLGEALRPEFKAYGEQVVKNAQALAQGLLSRGVKLVSGGTDNHLMLIDLSDSELTGKELERRLDEVYITANKNTVPGEKRSPFTTSGVRLGTPAVTTRGLVEADMDQIAACIALSMEDGFEGNVEKLRAMVEDICKKYPLYA</sequence>
<keyword evidence="6 11" id="KW-0554">One-carbon metabolism</keyword>
<dbReference type="SUPFAM" id="SSF53383">
    <property type="entry name" value="PLP-dependent transferases"/>
    <property type="match status" value="1"/>
</dbReference>
<dbReference type="Gene3D" id="3.90.1150.10">
    <property type="entry name" value="Aspartate Aminotransferase, domain 1"/>
    <property type="match status" value="1"/>
</dbReference>
<dbReference type="InterPro" id="IPR049943">
    <property type="entry name" value="Ser_HO-MeTrfase-like"/>
</dbReference>
<dbReference type="FunFam" id="3.40.640.10:FF:000001">
    <property type="entry name" value="Serine hydroxymethyltransferase"/>
    <property type="match status" value="1"/>
</dbReference>
<dbReference type="HAMAP" id="MF_00051">
    <property type="entry name" value="SHMT"/>
    <property type="match status" value="1"/>
</dbReference>
<feature type="binding site" evidence="11">
    <location>
        <position position="248"/>
    </location>
    <ligand>
        <name>(6S)-5,6,7,8-tetrahydrofolate</name>
        <dbReference type="ChEBI" id="CHEBI:57453"/>
    </ligand>
</feature>
<dbReference type="PIRSF" id="PIRSF000412">
    <property type="entry name" value="SHMT"/>
    <property type="match status" value="1"/>
</dbReference>
<dbReference type="PANTHER" id="PTHR11680:SF35">
    <property type="entry name" value="SERINE HYDROXYMETHYLTRANSFERASE 1"/>
    <property type="match status" value="1"/>
</dbReference>
<dbReference type="GO" id="GO:0035999">
    <property type="term" value="P:tetrahydrofolate interconversion"/>
    <property type="evidence" value="ECO:0007669"/>
    <property type="project" value="UniProtKB-UniRule"/>
</dbReference>
<dbReference type="GO" id="GO:0004372">
    <property type="term" value="F:glycine hydroxymethyltransferase activity"/>
    <property type="evidence" value="ECO:0007669"/>
    <property type="project" value="UniProtKB-UniRule"/>
</dbReference>
<keyword evidence="8 11" id="KW-0808">Transferase</keyword>
<dbReference type="InterPro" id="IPR015422">
    <property type="entry name" value="PyrdxlP-dep_Trfase_small"/>
</dbReference>
<evidence type="ECO:0000256" key="11">
    <source>
        <dbReference type="HAMAP-Rule" id="MF_00051"/>
    </source>
</evidence>
<dbReference type="PROSITE" id="PS00096">
    <property type="entry name" value="SHMT"/>
    <property type="match status" value="1"/>
</dbReference>
<comment type="caution">
    <text evidence="14">The sequence shown here is derived from an EMBL/GenBank/DDBJ whole genome shotgun (WGS) entry which is preliminary data.</text>
</comment>
<keyword evidence="7 11" id="KW-0028">Amino-acid biosynthesis</keyword>
<feature type="binding site" evidence="11">
    <location>
        <position position="125"/>
    </location>
    <ligand>
        <name>(6S)-5,6,7,8-tetrahydrofolate</name>
        <dbReference type="ChEBI" id="CHEBI:57453"/>
    </ligand>
</feature>
<evidence type="ECO:0000256" key="9">
    <source>
        <dbReference type="ARBA" id="ARBA00022898"/>
    </source>
</evidence>
<evidence type="ECO:0000256" key="1">
    <source>
        <dbReference type="ARBA" id="ARBA00001933"/>
    </source>
</evidence>
<gene>
    <name evidence="11" type="primary">glyA</name>
    <name evidence="14" type="ORF">H9838_05145</name>
</gene>
<dbReference type="EC" id="2.1.2.1" evidence="11"/>
<evidence type="ECO:0000256" key="5">
    <source>
        <dbReference type="ARBA" id="ARBA00022490"/>
    </source>
</evidence>
<evidence type="ECO:0000256" key="12">
    <source>
        <dbReference type="PIRSR" id="PIRSR000412-50"/>
    </source>
</evidence>
<evidence type="ECO:0000256" key="10">
    <source>
        <dbReference type="ARBA" id="ARBA00054606"/>
    </source>
</evidence>
<evidence type="ECO:0000256" key="4">
    <source>
        <dbReference type="ARBA" id="ARBA00011738"/>
    </source>
</evidence>
<proteinExistence type="inferred from homology"/>
<dbReference type="InterPro" id="IPR001085">
    <property type="entry name" value="Ser_HO-MeTrfase"/>
</dbReference>
<reference evidence="14" key="1">
    <citation type="journal article" date="2021" name="PeerJ">
        <title>Extensive microbial diversity within the chicken gut microbiome revealed by metagenomics and culture.</title>
        <authorList>
            <person name="Gilroy R."/>
            <person name="Ravi A."/>
            <person name="Getino M."/>
            <person name="Pursley I."/>
            <person name="Horton D.L."/>
            <person name="Alikhan N.F."/>
            <person name="Baker D."/>
            <person name="Gharbi K."/>
            <person name="Hall N."/>
            <person name="Watson M."/>
            <person name="Adriaenssens E.M."/>
            <person name="Foster-Nyarko E."/>
            <person name="Jarju S."/>
            <person name="Secka A."/>
            <person name="Antonio M."/>
            <person name="Oren A."/>
            <person name="Chaudhuri R.R."/>
            <person name="La Ragione R."/>
            <person name="Hildebrand F."/>
            <person name="Pallen M.J."/>
        </authorList>
    </citation>
    <scope>NUCLEOTIDE SEQUENCE</scope>
    <source>
        <strain evidence="14">1282</strain>
    </source>
</reference>
<comment type="pathway">
    <text evidence="11">Amino-acid biosynthesis; glycine biosynthesis; glycine from L-serine: step 1/1.</text>
</comment>
<comment type="subunit">
    <text evidence="4 11">Homodimer.</text>
</comment>
<evidence type="ECO:0000256" key="6">
    <source>
        <dbReference type="ARBA" id="ARBA00022563"/>
    </source>
</evidence>
<feature type="binding site" evidence="11">
    <location>
        <begin position="357"/>
        <end position="359"/>
    </location>
    <ligand>
        <name>(6S)-5,6,7,8-tetrahydrofolate</name>
        <dbReference type="ChEBI" id="CHEBI:57453"/>
    </ligand>
</feature>
<evidence type="ECO:0000256" key="2">
    <source>
        <dbReference type="ARBA" id="ARBA00004496"/>
    </source>
</evidence>
<dbReference type="Gene3D" id="3.40.640.10">
    <property type="entry name" value="Type I PLP-dependent aspartate aminotransferase-like (Major domain)"/>
    <property type="match status" value="1"/>
</dbReference>
<organism evidence="14 15">
    <name type="scientific">Candidatus Acutalibacter pullistercoris</name>
    <dbReference type="NCBI Taxonomy" id="2838418"/>
    <lineage>
        <taxon>Bacteria</taxon>
        <taxon>Bacillati</taxon>
        <taxon>Bacillota</taxon>
        <taxon>Clostridia</taxon>
        <taxon>Eubacteriales</taxon>
        <taxon>Acutalibacteraceae</taxon>
        <taxon>Acutalibacter</taxon>
    </lineage>
</organism>
<evidence type="ECO:0000256" key="3">
    <source>
        <dbReference type="ARBA" id="ARBA00006376"/>
    </source>
</evidence>
<dbReference type="CDD" id="cd00378">
    <property type="entry name" value="SHMT"/>
    <property type="match status" value="1"/>
</dbReference>
<dbReference type="EMBL" id="DXDU01000087">
    <property type="protein sequence ID" value="HIY26547.1"/>
    <property type="molecule type" value="Genomic_DNA"/>
</dbReference>
<comment type="catalytic activity">
    <reaction evidence="11">
        <text>(6R)-5,10-methylene-5,6,7,8-tetrahydrofolate + glycine + H2O = (6S)-5,6,7,8-tetrahydrofolate + L-serine</text>
        <dbReference type="Rhea" id="RHEA:15481"/>
        <dbReference type="ChEBI" id="CHEBI:15377"/>
        <dbReference type="ChEBI" id="CHEBI:15636"/>
        <dbReference type="ChEBI" id="CHEBI:33384"/>
        <dbReference type="ChEBI" id="CHEBI:57305"/>
        <dbReference type="ChEBI" id="CHEBI:57453"/>
        <dbReference type="EC" id="2.1.2.1"/>
    </reaction>
</comment>
<keyword evidence="5 11" id="KW-0963">Cytoplasm</keyword>
<feature type="domain" description="Serine hydroxymethyltransferase-like" evidence="13">
    <location>
        <begin position="15"/>
        <end position="388"/>
    </location>
</feature>
<dbReference type="GO" id="GO:0019264">
    <property type="term" value="P:glycine biosynthetic process from serine"/>
    <property type="evidence" value="ECO:0007669"/>
    <property type="project" value="UniProtKB-UniRule"/>
</dbReference>
<dbReference type="InterPro" id="IPR039429">
    <property type="entry name" value="SHMT-like_dom"/>
</dbReference>
<comment type="subcellular location">
    <subcellularLocation>
        <location evidence="2 11">Cytoplasm</location>
    </subcellularLocation>
</comment>